<feature type="region of interest" description="Disordered" evidence="16">
    <location>
        <begin position="91"/>
        <end position="114"/>
    </location>
</feature>
<sequence>MISSSISSKPFHSHSTAYGPTIQCSRDAQRLHFSTDAALPPLGFPSHSNRNFSGRNLAIRCSVAAPSPSPPSPPALLSKLPYLIPSPPVTAPDSWSQREAAKPPSAAGLEKKSSGPKWNFAQRVIASALDAVENAIIAPLERQHPLPKTADPAVQIAGNFSPVREHPVEHDLPVSGCIPECISGVYVRNGANPLFDPVAGHHFFDGDGMVHAVSLDGGRASYACRFTRTHRFVQEETIGRPIFPKAIGELHGHAGIARLALFQARALFGLVDASQGIGVANAGLVYFNGRLLAMSEDDLPYHVRLTPAGDLQTVGRFDFGGHLVSSMIAHPKVDPVSGELFALSYDVLRQPYLRYFHVSPDGTKAPDVEIPLDQPTMIHDFAITNNFVVVPDHQVVFRLQEMVCGGSPVVYDKEKTARFGILPKYDSDASNIRWVDAPDCFCFHLWNAWEEPETGEVVVIGSCMTPPDSIFNENDEPLKAVLSEIRLNPSTGTSTRRTIAPGITLEAGMVNRNLLGRKTRFAYLAVVEPWPKVSGVAKVDLTTGEVRKFEYGPSCFGGEPYFLPRNSSCPSPEAEDDGHVLTFMHNEKTSESELLIINAATMQLEASIKLPSRVPYGFHGTFITPKDLANQV</sequence>
<name>A0A5K0ZHH7_9MAGN</name>
<feature type="binding site" evidence="15">
    <location>
        <position position="330"/>
    </location>
    <ligand>
        <name>Fe cation</name>
        <dbReference type="ChEBI" id="CHEBI:24875"/>
        <note>catalytic</note>
    </ligand>
</feature>
<dbReference type="AlphaFoldDB" id="A0A5K0ZHH7"/>
<feature type="binding site" evidence="15">
    <location>
        <position position="444"/>
    </location>
    <ligand>
        <name>Fe cation</name>
        <dbReference type="ChEBI" id="CHEBI:24875"/>
        <note>catalytic</note>
    </ligand>
</feature>
<comment type="subcellular location">
    <subcellularLocation>
        <location evidence="1">Plastid</location>
        <location evidence="1">Chloroplast</location>
    </subcellularLocation>
</comment>
<dbReference type="Gramene" id="NC14G0013790.1">
    <property type="protein sequence ID" value="NC14G0013790.1:cds"/>
    <property type="gene ID" value="NC14G0013790"/>
</dbReference>
<keyword evidence="3" id="KW-0150">Chloroplast</keyword>
<evidence type="ECO:0000256" key="9">
    <source>
        <dbReference type="ARBA" id="ARBA00023002"/>
    </source>
</evidence>
<comment type="catalytic activity">
    <reaction evidence="12">
        <text>9'-cis-neoxanthin + O2 = (3S,5R,6R)-3,5-dihydroxy-6,7-didehydro-5,6-dihydro-12'-apo-beta-caroten-12'-al + 2-cis,4-trans-xanthoxin</text>
        <dbReference type="Rhea" id="RHEA:19677"/>
        <dbReference type="ChEBI" id="CHEBI:15379"/>
        <dbReference type="ChEBI" id="CHEBI:32304"/>
        <dbReference type="ChEBI" id="CHEBI:34596"/>
        <dbReference type="ChEBI" id="CHEBI:35306"/>
        <dbReference type="EC" id="1.13.11.51"/>
    </reaction>
</comment>
<comment type="cofactor">
    <cofactor evidence="15">
        <name>Fe(2+)</name>
        <dbReference type="ChEBI" id="CHEBI:29033"/>
    </cofactor>
    <text evidence="15">Binds 1 Fe(2+) ion per subunit.</text>
</comment>
<keyword evidence="9" id="KW-0560">Oxidoreductase</keyword>
<organism evidence="17">
    <name type="scientific">Nymphaea colorata</name>
    <name type="common">pocket water lily</name>
    <dbReference type="NCBI Taxonomy" id="210225"/>
    <lineage>
        <taxon>Eukaryota</taxon>
        <taxon>Viridiplantae</taxon>
        <taxon>Streptophyta</taxon>
        <taxon>Embryophyta</taxon>
        <taxon>Tracheophyta</taxon>
        <taxon>Spermatophyta</taxon>
        <taxon>Magnoliopsida</taxon>
        <taxon>Nymphaeales</taxon>
        <taxon>Nymphaeaceae</taxon>
        <taxon>Nymphaea</taxon>
    </lineage>
</organism>
<feature type="binding site" evidence="15">
    <location>
        <position position="619"/>
    </location>
    <ligand>
        <name>Fe cation</name>
        <dbReference type="ChEBI" id="CHEBI:24875"/>
        <note>catalytic</note>
    </ligand>
</feature>
<dbReference type="GO" id="GO:0016121">
    <property type="term" value="P:carotene catabolic process"/>
    <property type="evidence" value="ECO:0007669"/>
    <property type="project" value="TreeGrafter"/>
</dbReference>
<evidence type="ECO:0000256" key="2">
    <source>
        <dbReference type="ARBA" id="ARBA00006787"/>
    </source>
</evidence>
<feature type="binding site" evidence="15">
    <location>
        <position position="379"/>
    </location>
    <ligand>
        <name>Fe cation</name>
        <dbReference type="ChEBI" id="CHEBI:24875"/>
        <note>catalytic</note>
    </ligand>
</feature>
<keyword evidence="5 15" id="KW-0479">Metal-binding</keyword>
<reference evidence="17" key="1">
    <citation type="submission" date="2019-09" db="EMBL/GenBank/DDBJ databases">
        <authorList>
            <person name="Zhang L."/>
        </authorList>
    </citation>
    <scope>NUCLEOTIDE SEQUENCE</scope>
</reference>
<dbReference type="InterPro" id="IPR004294">
    <property type="entry name" value="Carotenoid_Oase"/>
</dbReference>
<dbReference type="GO" id="GO:0045549">
    <property type="term" value="F:9-cis-epoxycarotenoid dioxygenase activity"/>
    <property type="evidence" value="ECO:0007669"/>
    <property type="project" value="UniProtKB-EC"/>
</dbReference>
<dbReference type="Pfam" id="PF03055">
    <property type="entry name" value="RPE65"/>
    <property type="match status" value="1"/>
</dbReference>
<keyword evidence="6" id="KW-0937">Abscisic acid biosynthesis</keyword>
<dbReference type="OMA" id="ASYRNRW"/>
<evidence type="ECO:0000256" key="12">
    <source>
        <dbReference type="ARBA" id="ARBA00036784"/>
    </source>
</evidence>
<evidence type="ECO:0000256" key="10">
    <source>
        <dbReference type="ARBA" id="ARBA00023004"/>
    </source>
</evidence>
<keyword evidence="10 15" id="KW-0408">Iron</keyword>
<evidence type="ECO:0000313" key="17">
    <source>
        <dbReference type="EMBL" id="VVV89798.1"/>
    </source>
</evidence>
<dbReference type="EMBL" id="LR721779">
    <property type="protein sequence ID" value="VVV89798.1"/>
    <property type="molecule type" value="Genomic_DNA"/>
</dbReference>
<dbReference type="GO" id="GO:0009688">
    <property type="term" value="P:abscisic acid biosynthetic process"/>
    <property type="evidence" value="ECO:0007669"/>
    <property type="project" value="UniProtKB-KW"/>
</dbReference>
<evidence type="ECO:0000256" key="5">
    <source>
        <dbReference type="ARBA" id="ARBA00022723"/>
    </source>
</evidence>
<gene>
    <name evidence="17" type="ORF">NYM_LOCUS10625</name>
</gene>
<keyword evidence="8" id="KW-0223">Dioxygenase</keyword>
<evidence type="ECO:0000256" key="11">
    <source>
        <dbReference type="ARBA" id="ARBA00035929"/>
    </source>
</evidence>
<evidence type="ECO:0000256" key="14">
    <source>
        <dbReference type="ARBA" id="ARBA00048369"/>
    </source>
</evidence>
<accession>A0A5K0ZHH7</accession>
<proteinExistence type="inferred from homology"/>
<evidence type="ECO:0000256" key="15">
    <source>
        <dbReference type="PIRSR" id="PIRSR604294-1"/>
    </source>
</evidence>
<comment type="similarity">
    <text evidence="2">Belongs to the carotenoid oxygenase family.</text>
</comment>
<evidence type="ECO:0000256" key="1">
    <source>
        <dbReference type="ARBA" id="ARBA00004229"/>
    </source>
</evidence>
<comment type="catalytic activity">
    <reaction evidence="14">
        <text>a 9-cis-epoxycarotenoid + O2 = a 12'-apo-carotenal + 2-cis,4-trans-xanthoxin</text>
        <dbReference type="Rhea" id="RHEA:23328"/>
        <dbReference type="ChEBI" id="CHEBI:15379"/>
        <dbReference type="ChEBI" id="CHEBI:32304"/>
        <dbReference type="ChEBI" id="CHEBI:51972"/>
        <dbReference type="ChEBI" id="CHEBI:51973"/>
        <dbReference type="EC" id="1.13.11.51"/>
    </reaction>
</comment>
<keyword evidence="4" id="KW-0934">Plastid</keyword>
<dbReference type="PANTHER" id="PTHR10543:SF26">
    <property type="entry name" value="9-CIS-EPOXYCAROTENOID DIOXYGENASE NCED3, CHLOROPLASTIC"/>
    <property type="match status" value="1"/>
</dbReference>
<protein>
    <recommendedName>
        <fullName evidence="13">9-cis-epoxycarotenoid dioxygenase</fullName>
        <ecNumber evidence="13">1.13.11.51</ecNumber>
    </recommendedName>
</protein>
<dbReference type="GO" id="GO:0009570">
    <property type="term" value="C:chloroplast stroma"/>
    <property type="evidence" value="ECO:0007669"/>
    <property type="project" value="TreeGrafter"/>
</dbReference>
<evidence type="ECO:0000256" key="16">
    <source>
        <dbReference type="SAM" id="MobiDB-lite"/>
    </source>
</evidence>
<evidence type="ECO:0000256" key="3">
    <source>
        <dbReference type="ARBA" id="ARBA00022528"/>
    </source>
</evidence>
<dbReference type="OrthoDB" id="1069523at2759"/>
<dbReference type="EC" id="1.13.11.51" evidence="13"/>
<evidence type="ECO:0000256" key="4">
    <source>
        <dbReference type="ARBA" id="ARBA00022640"/>
    </source>
</evidence>
<evidence type="ECO:0000256" key="8">
    <source>
        <dbReference type="ARBA" id="ARBA00022964"/>
    </source>
</evidence>
<evidence type="ECO:0000256" key="13">
    <source>
        <dbReference type="ARBA" id="ARBA00039007"/>
    </source>
</evidence>
<comment type="catalytic activity">
    <reaction evidence="11">
        <text>9-cis-violaxanthin + O2 = (3S,5R,6S)-5,6-epoxy-3-hydroxy-5,6-dihydro-12'-apo-beta-caroten-12'-al + 2-cis,4-trans-xanthoxin</text>
        <dbReference type="Rhea" id="RHEA:16541"/>
        <dbReference type="ChEBI" id="CHEBI:15379"/>
        <dbReference type="ChEBI" id="CHEBI:32304"/>
        <dbReference type="ChEBI" id="CHEBI:34597"/>
        <dbReference type="ChEBI" id="CHEBI:35305"/>
        <dbReference type="EC" id="1.13.11.51"/>
    </reaction>
</comment>
<keyword evidence="7" id="KW-0809">Transit peptide</keyword>
<evidence type="ECO:0000256" key="7">
    <source>
        <dbReference type="ARBA" id="ARBA00022946"/>
    </source>
</evidence>
<dbReference type="GO" id="GO:0046872">
    <property type="term" value="F:metal ion binding"/>
    <property type="evidence" value="ECO:0007669"/>
    <property type="project" value="UniProtKB-KW"/>
</dbReference>
<dbReference type="PANTHER" id="PTHR10543">
    <property type="entry name" value="BETA-CAROTENE DIOXYGENASE"/>
    <property type="match status" value="1"/>
</dbReference>
<evidence type="ECO:0000256" key="6">
    <source>
        <dbReference type="ARBA" id="ARBA00022865"/>
    </source>
</evidence>